<accession>A0A1Q5Q1A1</accession>
<dbReference type="AlphaFoldDB" id="A0A1Q5Q1A1"/>
<name>A0A1Q5Q1A1_9ACTO</name>
<evidence type="ECO:0000313" key="1">
    <source>
        <dbReference type="EMBL" id="OKL53472.1"/>
    </source>
</evidence>
<keyword evidence="2" id="KW-1185">Reference proteome</keyword>
<sequence length="417" mass="45667">MGDHLSKASRGGFIASRIDQQDGVAVLLMLMAACGHLGLPREEFETASISFEVYDDISLHCGERSHVVSVKTSPMDKAALAGEFSRLKSLESLESPRLILAIVGAQTKDSVSLRRSLEEIQSVSAAPGGVSAVEEWAQLNPGFPDPLTCSVMHFPERDTQEFLAQAVRLMRRLVPLMQYTDTVAEVIVDGMLDACGRLRRKRGTIEVRELFRPLSELAVPAVFAFGSVDGYVKTRYGYLRDSERRGREREEALRVVAARKKAMGRYRRATRGFRLRAMVFGPIRCISCGGPLMANMYGYSGRGIACSHCGFNPYCTILAACNNGHPNLVVAQPEIDQVSLMLRLAECANMKCDQCGATFAPEILMMRVFQLNIPWPPESFSERSLIAAREEVGLHGAGGIGPERLISEFPAGSDSGS</sequence>
<dbReference type="RefSeq" id="WP_073717065.1">
    <property type="nucleotide sequence ID" value="NZ_MQVR01000059.1"/>
</dbReference>
<evidence type="ECO:0000313" key="2">
    <source>
        <dbReference type="Proteomes" id="UP000185628"/>
    </source>
</evidence>
<dbReference type="OrthoDB" id="9815644at2"/>
<gene>
    <name evidence="1" type="ORF">BSZ39_09310</name>
</gene>
<dbReference type="PROSITE" id="PS51257">
    <property type="entry name" value="PROKAR_LIPOPROTEIN"/>
    <property type="match status" value="1"/>
</dbReference>
<organism evidence="1 2">
    <name type="scientific">Bowdeniella nasicola</name>
    <dbReference type="NCBI Taxonomy" id="208480"/>
    <lineage>
        <taxon>Bacteria</taxon>
        <taxon>Bacillati</taxon>
        <taxon>Actinomycetota</taxon>
        <taxon>Actinomycetes</taxon>
        <taxon>Actinomycetales</taxon>
        <taxon>Actinomycetaceae</taxon>
        <taxon>Bowdeniella</taxon>
    </lineage>
</organism>
<comment type="caution">
    <text evidence="1">The sequence shown here is derived from an EMBL/GenBank/DDBJ whole genome shotgun (WGS) entry which is preliminary data.</text>
</comment>
<dbReference type="Proteomes" id="UP000185628">
    <property type="component" value="Unassembled WGS sequence"/>
</dbReference>
<protein>
    <submittedName>
        <fullName evidence="1">Uncharacterized protein</fullName>
    </submittedName>
</protein>
<reference evidence="2" key="1">
    <citation type="submission" date="2016-12" db="EMBL/GenBank/DDBJ databases">
        <authorList>
            <person name="Meng X."/>
        </authorList>
    </citation>
    <scope>NUCLEOTIDE SEQUENCE [LARGE SCALE GENOMIC DNA]</scope>
    <source>
        <strain evidence="2">DSM 19116</strain>
    </source>
</reference>
<proteinExistence type="predicted"/>
<dbReference type="EMBL" id="MQVR01000059">
    <property type="protein sequence ID" value="OKL53472.1"/>
    <property type="molecule type" value="Genomic_DNA"/>
</dbReference>